<comment type="similarity">
    <text evidence="2">Belongs to the FAD-binding monooxygenase family.</text>
</comment>
<gene>
    <name evidence="8" type="ORF">E4680_00340</name>
</gene>
<dbReference type="SUPFAM" id="SSF51905">
    <property type="entry name" value="FAD/NAD(P)-binding domain"/>
    <property type="match status" value="1"/>
</dbReference>
<evidence type="ECO:0000256" key="4">
    <source>
        <dbReference type="ARBA" id="ARBA00022827"/>
    </source>
</evidence>
<dbReference type="Pfam" id="PF00743">
    <property type="entry name" value="FMO-like"/>
    <property type="match status" value="1"/>
</dbReference>
<reference evidence="8 9" key="1">
    <citation type="journal article" date="2019" name="ISME J.">
        <title>Candidatus Macondimonas diazotrophica, a novel gammaproteobacterial genus dominating crude-oil-contaminated coastal sediments.</title>
        <authorList>
            <person name="Karthikeyan S."/>
            <person name="Konstantinidis K."/>
        </authorList>
    </citation>
    <scope>NUCLEOTIDE SEQUENCE [LARGE SCALE GENOMIC DNA]</scope>
    <source>
        <strain evidence="8 9">KTK01</strain>
    </source>
</reference>
<evidence type="ECO:0000256" key="3">
    <source>
        <dbReference type="ARBA" id="ARBA00022630"/>
    </source>
</evidence>
<keyword evidence="4" id="KW-0274">FAD</keyword>
<dbReference type="FunFam" id="3.50.50.60:FF:000228">
    <property type="entry name" value="FAD-containing monooxygenase EthA"/>
    <property type="match status" value="1"/>
</dbReference>
<dbReference type="GO" id="GO:0050661">
    <property type="term" value="F:NADP binding"/>
    <property type="evidence" value="ECO:0007669"/>
    <property type="project" value="InterPro"/>
</dbReference>
<protein>
    <submittedName>
        <fullName evidence="8">NAD(P)/FAD-dependent oxidoreductase</fullName>
    </submittedName>
</protein>
<evidence type="ECO:0000313" key="8">
    <source>
        <dbReference type="EMBL" id="TFZ84033.1"/>
    </source>
</evidence>
<comment type="cofactor">
    <cofactor evidence="1">
        <name>FAD</name>
        <dbReference type="ChEBI" id="CHEBI:57692"/>
    </cofactor>
</comment>
<dbReference type="PANTHER" id="PTHR43872">
    <property type="entry name" value="MONOOXYGENASE, PUTATIVE (AFU_ORTHOLOGUE AFUA_8G02570)-RELATED"/>
    <property type="match status" value="1"/>
</dbReference>
<evidence type="ECO:0000256" key="6">
    <source>
        <dbReference type="ARBA" id="ARBA00023002"/>
    </source>
</evidence>
<organism evidence="8 9">
    <name type="scientific">Candidatus Macondimonas diazotrophica</name>
    <dbReference type="NCBI Taxonomy" id="2305248"/>
    <lineage>
        <taxon>Bacteria</taxon>
        <taxon>Pseudomonadati</taxon>
        <taxon>Pseudomonadota</taxon>
        <taxon>Gammaproteobacteria</taxon>
        <taxon>Chromatiales</taxon>
        <taxon>Ectothiorhodospiraceae</taxon>
        <taxon>Candidatus Macondimonas</taxon>
    </lineage>
</organism>
<keyword evidence="5" id="KW-0521">NADP</keyword>
<accession>A0A4Z0FDM3</accession>
<dbReference type="PRINTS" id="PR00411">
    <property type="entry name" value="PNDRDTASEI"/>
</dbReference>
<evidence type="ECO:0000256" key="7">
    <source>
        <dbReference type="ARBA" id="ARBA00023033"/>
    </source>
</evidence>
<keyword evidence="9" id="KW-1185">Reference proteome</keyword>
<evidence type="ECO:0000313" key="9">
    <source>
        <dbReference type="Proteomes" id="UP000297890"/>
    </source>
</evidence>
<sequence length="496" mass="55712">MEHFDILIVGAGLSGIGAGARMNEQCPRKSYAILEGRQAIGGTWDLFRYPGLRSDSDMYTLGFPFRPWNHRQAIAPGELIRDYIRETAQEHQVDRHVRFGHAVRHASWSSKDACWTVEAQVQGEVIRYTCNFLYMCSGYYRYDGGYMPQFPGHERFGGTLLHPQQWPEDLDYSGKRIVVIGSGATAVTLVPALAEKAAHVTMLQRSPTYVIGLPDWDPLTEALRVLLPGRIGSAVNRFKNVWLATLFFQISRRWPKLIRKALRLHMRHQLGNACNVDVHFNPQYNPWEERLCIAANNDLFKAIRSGRTEVVTDHIEGFTETGIHLKSGRTLEADIIVSATGLDLVPLGGVTFSLDGQPWEPGRSITYKGMMFKDVPNLAQATGYTNASWTLKCDLTSLYVCRLINHMDRNGYRFCAPHNTDPDLTELPFVDFSSGYIQRAIDKFPKQGSKAPWKLYQNYARDIVSLKFGALEDGVMRFTDDGATLPGTASSTVPGS</sequence>
<evidence type="ECO:0000256" key="1">
    <source>
        <dbReference type="ARBA" id="ARBA00001974"/>
    </source>
</evidence>
<dbReference type="GO" id="GO:0050660">
    <property type="term" value="F:flavin adenine dinucleotide binding"/>
    <property type="evidence" value="ECO:0007669"/>
    <property type="project" value="InterPro"/>
</dbReference>
<dbReference type="InterPro" id="IPR020946">
    <property type="entry name" value="Flavin_mOase-like"/>
</dbReference>
<comment type="caution">
    <text evidence="8">The sequence shown here is derived from an EMBL/GenBank/DDBJ whole genome shotgun (WGS) entry which is preliminary data.</text>
</comment>
<dbReference type="EMBL" id="SRIO01000001">
    <property type="protein sequence ID" value="TFZ84033.1"/>
    <property type="molecule type" value="Genomic_DNA"/>
</dbReference>
<keyword evidence="3" id="KW-0285">Flavoprotein</keyword>
<name>A0A4Z0FDM3_9GAMM</name>
<dbReference type="Proteomes" id="UP000297890">
    <property type="component" value="Unassembled WGS sequence"/>
</dbReference>
<dbReference type="InterPro" id="IPR036188">
    <property type="entry name" value="FAD/NAD-bd_sf"/>
</dbReference>
<proteinExistence type="inferred from homology"/>
<dbReference type="Pfam" id="PF13450">
    <property type="entry name" value="NAD_binding_8"/>
    <property type="match status" value="1"/>
</dbReference>
<dbReference type="PANTHER" id="PTHR43872:SF1">
    <property type="entry name" value="MONOOXYGENASE, PUTATIVE (AFU_ORTHOLOGUE AFUA_8G02570)-RELATED"/>
    <property type="match status" value="1"/>
</dbReference>
<evidence type="ECO:0000256" key="2">
    <source>
        <dbReference type="ARBA" id="ARBA00010139"/>
    </source>
</evidence>
<dbReference type="OrthoDB" id="312624at2"/>
<keyword evidence="7" id="KW-0503">Monooxygenase</keyword>
<dbReference type="Gene3D" id="3.50.50.60">
    <property type="entry name" value="FAD/NAD(P)-binding domain"/>
    <property type="match status" value="1"/>
</dbReference>
<dbReference type="AlphaFoldDB" id="A0A4Z0FDM3"/>
<evidence type="ECO:0000256" key="5">
    <source>
        <dbReference type="ARBA" id="ARBA00022857"/>
    </source>
</evidence>
<dbReference type="InterPro" id="IPR051820">
    <property type="entry name" value="FAD-binding_MO"/>
</dbReference>
<dbReference type="RefSeq" id="WP_135280392.1">
    <property type="nucleotide sequence ID" value="NZ_SRIO01000001.1"/>
</dbReference>
<dbReference type="GO" id="GO:0004499">
    <property type="term" value="F:N,N-dimethylaniline monooxygenase activity"/>
    <property type="evidence" value="ECO:0007669"/>
    <property type="project" value="InterPro"/>
</dbReference>
<keyword evidence="6" id="KW-0560">Oxidoreductase</keyword>